<accession>Q8VMI4</accession>
<geneLocation type="plasmid" evidence="1">
    <name>pWW0</name>
</geneLocation>
<name>Q8VMI4_PSEPU</name>
<sequence length="78" mass="8981">MHQQVIGAFLHHQHQHHAPWRRPGTSLVLKVVAPLPRLLGLTARWPLQVRCRQLLQADVAAQQATHHVARFGQRSHQR</sequence>
<dbReference type="AlphaFoldDB" id="Q8VMI4"/>
<protein>
    <submittedName>
        <fullName evidence="1">Uncharacterized protein</fullName>
    </submittedName>
</protein>
<evidence type="ECO:0000313" key="1">
    <source>
        <dbReference type="EMBL" id="CAC86822.1"/>
    </source>
</evidence>
<reference evidence="1" key="1">
    <citation type="journal article" date="2002" name="Environ. Microbiol.">
        <title>Complete sequence of the IncP-9 TOL plasmid pWW0 from Pseudomonas putida.</title>
        <authorList>
            <person name="Greated A."/>
            <person name="Lambertson L."/>
            <person name="Williams P.A."/>
            <person name="Thomas C.M."/>
        </authorList>
    </citation>
    <scope>NUCLEOTIDE SEQUENCE [LARGE SCALE GENOMIC DNA]</scope>
    <source>
        <plasmid evidence="1">pWW0</plasmid>
    </source>
</reference>
<keyword evidence="1" id="KW-0614">Plasmid</keyword>
<proteinExistence type="predicted"/>
<dbReference type="EMBL" id="AJ344068">
    <property type="protein sequence ID" value="CAC86822.1"/>
    <property type="molecule type" value="Genomic_DNA"/>
</dbReference>
<organism evidence="1">
    <name type="scientific">Pseudomonas putida</name>
    <name type="common">Arthrobacter siderocapsulatus</name>
    <dbReference type="NCBI Taxonomy" id="303"/>
    <lineage>
        <taxon>Bacteria</taxon>
        <taxon>Pseudomonadati</taxon>
        <taxon>Pseudomonadota</taxon>
        <taxon>Gammaproteobacteria</taxon>
        <taxon>Pseudomonadales</taxon>
        <taxon>Pseudomonadaceae</taxon>
        <taxon>Pseudomonas</taxon>
    </lineage>
</organism>